<name>A0A940Y6K1_9BURK</name>
<dbReference type="InterPro" id="IPR029442">
    <property type="entry name" value="GyrI-like"/>
</dbReference>
<comment type="caution">
    <text evidence="2">The sequence shown here is derived from an EMBL/GenBank/DDBJ whole genome shotgun (WGS) entry which is preliminary data.</text>
</comment>
<gene>
    <name evidence="2" type="ORF">KAK03_04300</name>
</gene>
<proteinExistence type="predicted"/>
<organism evidence="2 3">
    <name type="scientific">Ideonella alba</name>
    <dbReference type="NCBI Taxonomy" id="2824118"/>
    <lineage>
        <taxon>Bacteria</taxon>
        <taxon>Pseudomonadati</taxon>
        <taxon>Pseudomonadota</taxon>
        <taxon>Betaproteobacteria</taxon>
        <taxon>Burkholderiales</taxon>
        <taxon>Sphaerotilaceae</taxon>
        <taxon>Ideonella</taxon>
    </lineage>
</organism>
<protein>
    <submittedName>
        <fullName evidence="2">GyrI-like domain-containing protein</fullName>
    </submittedName>
</protein>
<reference evidence="2 3" key="1">
    <citation type="submission" date="2021-04" db="EMBL/GenBank/DDBJ databases">
        <title>The genome sequence of Ideonella sp. 3Y2.</title>
        <authorList>
            <person name="Liu Y."/>
        </authorList>
    </citation>
    <scope>NUCLEOTIDE SEQUENCE [LARGE SCALE GENOMIC DNA]</scope>
    <source>
        <strain evidence="2 3">3Y2</strain>
    </source>
</reference>
<dbReference type="SUPFAM" id="SSF55136">
    <property type="entry name" value="Probable bacterial effector-binding domain"/>
    <property type="match status" value="1"/>
</dbReference>
<dbReference type="Gene3D" id="3.20.80.10">
    <property type="entry name" value="Regulatory factor, effector binding domain"/>
    <property type="match status" value="1"/>
</dbReference>
<dbReference type="SMART" id="SM00871">
    <property type="entry name" value="AraC_E_bind"/>
    <property type="match status" value="1"/>
</dbReference>
<dbReference type="AlphaFoldDB" id="A0A940Y6K1"/>
<feature type="domain" description="AraC effector-binding" evidence="1">
    <location>
        <begin position="5"/>
        <end position="173"/>
    </location>
</feature>
<dbReference type="InterPro" id="IPR010499">
    <property type="entry name" value="AraC_E-bd"/>
</dbReference>
<accession>A0A940Y6K1</accession>
<sequence>MNGPRFIRFAELPAGLAALTATARGMEEGRFSRASAEAFGELARATRLAGRIQEVRSCISISPDVPSGPDDADCRFVAGYLFGHDLRTGQGAGERPAVTMHGSLAWWPLASGRYAVFGHEGPQDTLAQAWREVFDTALPAMGLQARAAPLDLMVDDRRDTPAQALRTEIWVPV</sequence>
<dbReference type="Proteomes" id="UP000676246">
    <property type="component" value="Unassembled WGS sequence"/>
</dbReference>
<evidence type="ECO:0000259" key="1">
    <source>
        <dbReference type="SMART" id="SM00871"/>
    </source>
</evidence>
<dbReference type="RefSeq" id="WP_210851950.1">
    <property type="nucleotide sequence ID" value="NZ_JAGQDD010000002.1"/>
</dbReference>
<dbReference type="Pfam" id="PF06445">
    <property type="entry name" value="GyrI-like"/>
    <property type="match status" value="1"/>
</dbReference>
<evidence type="ECO:0000313" key="3">
    <source>
        <dbReference type="Proteomes" id="UP000676246"/>
    </source>
</evidence>
<dbReference type="InterPro" id="IPR011256">
    <property type="entry name" value="Reg_factor_effector_dom_sf"/>
</dbReference>
<keyword evidence="3" id="KW-1185">Reference proteome</keyword>
<evidence type="ECO:0000313" key="2">
    <source>
        <dbReference type="EMBL" id="MBQ0929698.1"/>
    </source>
</evidence>
<dbReference type="EMBL" id="JAGQDD010000002">
    <property type="protein sequence ID" value="MBQ0929698.1"/>
    <property type="molecule type" value="Genomic_DNA"/>
</dbReference>